<protein>
    <submittedName>
        <fullName evidence="1">Uncharacterized protein</fullName>
    </submittedName>
</protein>
<keyword evidence="2" id="KW-1185">Reference proteome</keyword>
<dbReference type="AlphaFoldDB" id="F6EQG3"/>
<dbReference type="Proteomes" id="UP000009235">
    <property type="component" value="Chromosome"/>
</dbReference>
<proteinExistence type="predicted"/>
<dbReference type="EMBL" id="CP002786">
    <property type="protein sequence ID" value="AEF40648.1"/>
    <property type="molecule type" value="Genomic_DNA"/>
</dbReference>
<accession>F6EQG3</accession>
<organism evidence="1 2">
    <name type="scientific">Hoyosella subflava (strain DSM 45089 / JCM 17490 / NBRC 109087 / DQS3-9A1)</name>
    <name type="common">Amycolicicoccus subflavus</name>
    <dbReference type="NCBI Taxonomy" id="443218"/>
    <lineage>
        <taxon>Bacteria</taxon>
        <taxon>Bacillati</taxon>
        <taxon>Actinomycetota</taxon>
        <taxon>Actinomycetes</taxon>
        <taxon>Mycobacteriales</taxon>
        <taxon>Hoyosellaceae</taxon>
        <taxon>Hoyosella</taxon>
    </lineage>
</organism>
<reference evidence="1 2" key="1">
    <citation type="journal article" date="2011" name="J. Bacteriol.">
        <title>Complete genome sequence of Amycolicicoccus subflavus DQS3-9A1T, an actinomycete isolated from crude oil-polluted soil.</title>
        <authorList>
            <person name="Cai M."/>
            <person name="Chen W.M."/>
            <person name="Nie Y."/>
            <person name="Chi C.Q."/>
            <person name="Wang Y.N."/>
            <person name="Tang Y.Q."/>
            <person name="Li G.Y."/>
            <person name="Wu X.L."/>
        </authorList>
    </citation>
    <scope>NUCLEOTIDE SEQUENCE [LARGE SCALE GENOMIC DNA]</scope>
    <source>
        <strain evidence="2">DSM 45089 / DQS3-9A1</strain>
    </source>
</reference>
<dbReference type="HOGENOM" id="CLU_3021690_0_0_11"/>
<dbReference type="STRING" id="443218.AS9A_2199"/>
<sequence>MIEIVLSGVNGVRLAPIDTQEMTFSRADQRKHQTRCVLGLIAFIASRREADLSLA</sequence>
<gene>
    <name evidence="1" type="ordered locus">AS9A_2199</name>
</gene>
<name>F6EQG3_HOYSD</name>
<dbReference type="RefSeq" id="WP_013806997.1">
    <property type="nucleotide sequence ID" value="NC_015564.1"/>
</dbReference>
<dbReference type="KEGG" id="asd:AS9A_2199"/>
<evidence type="ECO:0000313" key="2">
    <source>
        <dbReference type="Proteomes" id="UP000009235"/>
    </source>
</evidence>
<evidence type="ECO:0000313" key="1">
    <source>
        <dbReference type="EMBL" id="AEF40648.1"/>
    </source>
</evidence>